<dbReference type="EMBL" id="BOQL01000018">
    <property type="protein sequence ID" value="GIM65723.1"/>
    <property type="molecule type" value="Genomic_DNA"/>
</dbReference>
<gene>
    <name evidence="2" type="ORF">Aau02nite_19210</name>
</gene>
<evidence type="ECO:0000256" key="1">
    <source>
        <dbReference type="SAM" id="Phobius"/>
    </source>
</evidence>
<organism evidence="2 3">
    <name type="scientific">Actinoplanes auranticolor</name>
    <dbReference type="NCBI Taxonomy" id="47988"/>
    <lineage>
        <taxon>Bacteria</taxon>
        <taxon>Bacillati</taxon>
        <taxon>Actinomycetota</taxon>
        <taxon>Actinomycetes</taxon>
        <taxon>Micromonosporales</taxon>
        <taxon>Micromonosporaceae</taxon>
        <taxon>Actinoplanes</taxon>
    </lineage>
</organism>
<keyword evidence="1" id="KW-0472">Membrane</keyword>
<reference evidence="2" key="1">
    <citation type="submission" date="2021-03" db="EMBL/GenBank/DDBJ databases">
        <title>Whole genome shotgun sequence of Actinoplanes auranticolor NBRC 12245.</title>
        <authorList>
            <person name="Komaki H."/>
            <person name="Tamura T."/>
        </authorList>
    </citation>
    <scope>NUCLEOTIDE SEQUENCE</scope>
    <source>
        <strain evidence="2">NBRC 12245</strain>
    </source>
</reference>
<evidence type="ECO:0000313" key="2">
    <source>
        <dbReference type="EMBL" id="GIM65723.1"/>
    </source>
</evidence>
<evidence type="ECO:0000313" key="3">
    <source>
        <dbReference type="Proteomes" id="UP000681340"/>
    </source>
</evidence>
<sequence length="241" mass="25179">MNELRTRIEQLGGPIEVASEDAILADLARGRRAVRRRRTVQATAGSAFGVAAIVAAFSFAATGTGPAADPGAAPAPAVASSVAAGGLKLVDYRGTQSRWFTIDTVPEGFFIQHDYYGGLTIAPEAARHRPAGILPSTRAGELYDPQILTGKIGIYLELKEYRGELAGDKLTVAGKPAVLHPIGVGTQQLVVAVSPEVYATIQVDVPLSREQVLAVGAGLHVHQDAIDRMAAAAGVVPKKIK</sequence>
<dbReference type="RefSeq" id="WP_212987985.1">
    <property type="nucleotide sequence ID" value="NZ_BAABEA010000009.1"/>
</dbReference>
<name>A0A919S724_9ACTN</name>
<accession>A0A919S724</accession>
<comment type="caution">
    <text evidence="2">The sequence shown here is derived from an EMBL/GenBank/DDBJ whole genome shotgun (WGS) entry which is preliminary data.</text>
</comment>
<dbReference type="AlphaFoldDB" id="A0A919S724"/>
<keyword evidence="1" id="KW-0812">Transmembrane</keyword>
<feature type="transmembrane region" description="Helical" evidence="1">
    <location>
        <begin position="39"/>
        <end position="60"/>
    </location>
</feature>
<keyword evidence="1" id="KW-1133">Transmembrane helix</keyword>
<dbReference type="Proteomes" id="UP000681340">
    <property type="component" value="Unassembled WGS sequence"/>
</dbReference>
<protein>
    <submittedName>
        <fullName evidence="2">Uncharacterized protein</fullName>
    </submittedName>
</protein>
<proteinExistence type="predicted"/>
<keyword evidence="3" id="KW-1185">Reference proteome</keyword>